<keyword evidence="3" id="KW-1185">Reference proteome</keyword>
<feature type="compositionally biased region" description="Polar residues" evidence="1">
    <location>
        <begin position="169"/>
        <end position="181"/>
    </location>
</feature>
<organism evidence="2 3">
    <name type="scientific">Acinetobacter dispersus</name>
    <dbReference type="NCBI Taxonomy" id="70348"/>
    <lineage>
        <taxon>Bacteria</taxon>
        <taxon>Pseudomonadati</taxon>
        <taxon>Pseudomonadota</taxon>
        <taxon>Gammaproteobacteria</taxon>
        <taxon>Moraxellales</taxon>
        <taxon>Moraxellaceae</taxon>
        <taxon>Acinetobacter</taxon>
    </lineage>
</organism>
<feature type="compositionally biased region" description="Low complexity" evidence="1">
    <location>
        <begin position="244"/>
        <end position="257"/>
    </location>
</feature>
<feature type="compositionally biased region" description="Polar residues" evidence="1">
    <location>
        <begin position="261"/>
        <end position="283"/>
    </location>
</feature>
<protein>
    <recommendedName>
        <fullName evidence="4">Single-stranded DNA-binding protein</fullName>
    </recommendedName>
</protein>
<accession>N9N5R3</accession>
<dbReference type="PATRIC" id="fig|1217703.3.peg.197"/>
<dbReference type="EMBL" id="APRL01000001">
    <property type="protein sequence ID" value="ENW97374.1"/>
    <property type="molecule type" value="Genomic_DNA"/>
</dbReference>
<dbReference type="Pfam" id="PF04404">
    <property type="entry name" value="ERF"/>
    <property type="match status" value="1"/>
</dbReference>
<evidence type="ECO:0000313" key="3">
    <source>
        <dbReference type="Proteomes" id="UP000013261"/>
    </source>
</evidence>
<sequence length="339" mass="38438">MNAAISPELMAGAITENALDLPGLEQVYHHPTFIKLINQLEAPKGHDNDFGGFKYRSAEDVQAALKPLLRKYNCTVFTRKFDLQDGFEVYAYIVFKDQKYMRCDLPGVANFDFAKDLASNKKITKTQQYAAYQSYAKKYALCNLLLIDDSQHDLDAFSNEKIKDEKQNRGNQNYRQQPNNRTVTQADHARVLKQINDMPLNTPLDQAGFIFDGLRKQFPEFDQDIYNAGCAKYNAIMQHLESQSQTQNTANQSQANAGQVARNQGQQQSNTAAPGNSNTTPCITNKQRDQLQAFINQRGLDIVTVCNYMGIDNLMQIRESDLDRAKQDIEQLAKQEIKS</sequence>
<feature type="region of interest" description="Disordered" evidence="1">
    <location>
        <begin position="160"/>
        <end position="181"/>
    </location>
</feature>
<comment type="caution">
    <text evidence="2">The sequence shown here is derived from an EMBL/GenBank/DDBJ whole genome shotgun (WGS) entry which is preliminary data.</text>
</comment>
<dbReference type="HOGENOM" id="CLU_817913_0_0_6"/>
<feature type="region of interest" description="Disordered" evidence="1">
    <location>
        <begin position="244"/>
        <end position="283"/>
    </location>
</feature>
<dbReference type="InterPro" id="IPR007499">
    <property type="entry name" value="ERF_bacteria_virus"/>
</dbReference>
<gene>
    <name evidence="2" type="ORF">F904_00212</name>
</gene>
<evidence type="ECO:0000313" key="2">
    <source>
        <dbReference type="EMBL" id="ENW97374.1"/>
    </source>
</evidence>
<evidence type="ECO:0008006" key="4">
    <source>
        <dbReference type="Google" id="ProtNLM"/>
    </source>
</evidence>
<dbReference type="AlphaFoldDB" id="N9N5R3"/>
<proteinExistence type="predicted"/>
<dbReference type="Proteomes" id="UP000013261">
    <property type="component" value="Unassembled WGS sequence"/>
</dbReference>
<dbReference type="OrthoDB" id="7824074at2"/>
<evidence type="ECO:0000256" key="1">
    <source>
        <dbReference type="SAM" id="MobiDB-lite"/>
    </source>
</evidence>
<name>N9N5R3_9GAMM</name>
<dbReference type="RefSeq" id="WP_005183672.1">
    <property type="nucleotide sequence ID" value="NZ_KB850048.1"/>
</dbReference>
<reference evidence="2 3" key="1">
    <citation type="submission" date="2013-02" db="EMBL/GenBank/DDBJ databases">
        <title>The Genome Sequence of Acinetobacter sp. ANC 4105.</title>
        <authorList>
            <consortium name="The Broad Institute Genome Sequencing Platform"/>
            <consortium name="The Broad Institute Genome Sequencing Center for Infectious Disease"/>
            <person name="Cerqueira G."/>
            <person name="Feldgarden M."/>
            <person name="Courvalin P."/>
            <person name="Perichon B."/>
            <person name="Grillot-Courvalin C."/>
            <person name="Clermont D."/>
            <person name="Rocha E."/>
            <person name="Yoon E.-J."/>
            <person name="Nemec A."/>
            <person name="Walker B."/>
            <person name="Young S.K."/>
            <person name="Zeng Q."/>
            <person name="Gargeya S."/>
            <person name="Fitzgerald M."/>
            <person name="Haas B."/>
            <person name="Abouelleil A."/>
            <person name="Alvarado L."/>
            <person name="Arachchi H.M."/>
            <person name="Berlin A.M."/>
            <person name="Chapman S.B."/>
            <person name="Dewar J."/>
            <person name="Goldberg J."/>
            <person name="Griggs A."/>
            <person name="Gujja S."/>
            <person name="Hansen M."/>
            <person name="Howarth C."/>
            <person name="Imamovic A."/>
            <person name="Larimer J."/>
            <person name="McCowan C."/>
            <person name="Murphy C."/>
            <person name="Neiman D."/>
            <person name="Pearson M."/>
            <person name="Priest M."/>
            <person name="Roberts A."/>
            <person name="Saif S."/>
            <person name="Shea T."/>
            <person name="Sisk P."/>
            <person name="Sykes S."/>
            <person name="Wortman J."/>
            <person name="Nusbaum C."/>
            <person name="Birren B."/>
        </authorList>
    </citation>
    <scope>NUCLEOTIDE SEQUENCE [LARGE SCALE GENOMIC DNA]</scope>
    <source>
        <strain evidence="2 3">ANC 4105</strain>
    </source>
</reference>